<dbReference type="GO" id="GO:0003677">
    <property type="term" value="F:DNA binding"/>
    <property type="evidence" value="ECO:0007669"/>
    <property type="project" value="InterPro"/>
</dbReference>
<keyword evidence="4" id="KW-1185">Reference proteome</keyword>
<dbReference type="PANTHER" id="PTHR28665:SF1">
    <property type="entry name" value="BEN DOMAIN-CONTAINING PROTEIN 3"/>
    <property type="match status" value="1"/>
</dbReference>
<evidence type="ECO:0000259" key="2">
    <source>
        <dbReference type="PROSITE" id="PS51457"/>
    </source>
</evidence>
<dbReference type="Pfam" id="PF10523">
    <property type="entry name" value="BEN"/>
    <property type="match status" value="1"/>
</dbReference>
<name>A0A8B6BPX7_MYTGA</name>
<dbReference type="SMART" id="SM01025">
    <property type="entry name" value="BEN"/>
    <property type="match status" value="1"/>
</dbReference>
<dbReference type="PANTHER" id="PTHR28665">
    <property type="entry name" value="BEN DOMAIN-CONTAINING PROTEIN 3"/>
    <property type="match status" value="1"/>
</dbReference>
<accession>A0A8B6BPX7</accession>
<dbReference type="GO" id="GO:0000792">
    <property type="term" value="C:heterochromatin"/>
    <property type="evidence" value="ECO:0007669"/>
    <property type="project" value="InterPro"/>
</dbReference>
<dbReference type="PROSITE" id="PS51457">
    <property type="entry name" value="BEN"/>
    <property type="match status" value="1"/>
</dbReference>
<dbReference type="AlphaFoldDB" id="A0A8B6BPX7"/>
<reference evidence="3" key="1">
    <citation type="submission" date="2018-11" db="EMBL/GenBank/DDBJ databases">
        <authorList>
            <person name="Alioto T."/>
            <person name="Alioto T."/>
        </authorList>
    </citation>
    <scope>NUCLEOTIDE SEQUENCE</scope>
</reference>
<gene>
    <name evidence="3" type="ORF">MGAL_10B047781</name>
</gene>
<evidence type="ECO:0000256" key="1">
    <source>
        <dbReference type="SAM" id="MobiDB-lite"/>
    </source>
</evidence>
<feature type="region of interest" description="Disordered" evidence="1">
    <location>
        <begin position="265"/>
        <end position="288"/>
    </location>
</feature>
<sequence length="422" mass="47387">MTARTITKEYSHYLVKWGSQDQTELLVVPRSKILAEGRIKIGETYNTIWGDSSAEADEAEMIATGEWLEMRKQLKLYKDALPTDASPESSPSSIAKSTDDSSPDVPPPPKRKRVTLPKLKPDAKVIRWCEGIRDTAPVEDPYQFRSVTPSPVLPIELQPPTPPSPTPSTPQSPIAASGDKQLPGNSVLLAISDLKSQVQVLNERSLAQDVAMSKLQQQNERLIHLVQSLVDKPGATAQNFTPHRPWGNMTATPTREPRQLMPTSLFSPSPTNTPAVTPVPSPTIRLPPSTTRLVPSSNMFNVIDSKFQHIPPQYQIAACDLVREFNSSSGPGNFAKHLLEFIFPELYTQDCLRRHYSYHGDFKNNKNPLDQVRIQFLMQYVCHFYPEVKQPQAWKLMVVTKINQALRRPVKQQKKKCVIDLI</sequence>
<dbReference type="InterPro" id="IPR018379">
    <property type="entry name" value="BEN_domain"/>
</dbReference>
<evidence type="ECO:0000313" key="3">
    <source>
        <dbReference type="EMBL" id="VDH93369.1"/>
    </source>
</evidence>
<protein>
    <recommendedName>
        <fullName evidence="2">BEN domain-containing protein</fullName>
    </recommendedName>
</protein>
<feature type="region of interest" description="Disordered" evidence="1">
    <location>
        <begin position="140"/>
        <end position="181"/>
    </location>
</feature>
<proteinExistence type="predicted"/>
<organism evidence="3 4">
    <name type="scientific">Mytilus galloprovincialis</name>
    <name type="common">Mediterranean mussel</name>
    <dbReference type="NCBI Taxonomy" id="29158"/>
    <lineage>
        <taxon>Eukaryota</taxon>
        <taxon>Metazoa</taxon>
        <taxon>Spiralia</taxon>
        <taxon>Lophotrochozoa</taxon>
        <taxon>Mollusca</taxon>
        <taxon>Bivalvia</taxon>
        <taxon>Autobranchia</taxon>
        <taxon>Pteriomorphia</taxon>
        <taxon>Mytilida</taxon>
        <taxon>Mytiloidea</taxon>
        <taxon>Mytilidae</taxon>
        <taxon>Mytilinae</taxon>
        <taxon>Mytilus</taxon>
    </lineage>
</organism>
<feature type="domain" description="BEN" evidence="2">
    <location>
        <begin position="296"/>
        <end position="413"/>
    </location>
</feature>
<dbReference type="Proteomes" id="UP000596742">
    <property type="component" value="Unassembled WGS sequence"/>
</dbReference>
<dbReference type="GO" id="GO:0000183">
    <property type="term" value="P:rDNA heterochromatin formation"/>
    <property type="evidence" value="ECO:0007669"/>
    <property type="project" value="InterPro"/>
</dbReference>
<feature type="compositionally biased region" description="Polar residues" evidence="1">
    <location>
        <begin position="265"/>
        <end position="275"/>
    </location>
</feature>
<dbReference type="OrthoDB" id="6107368at2759"/>
<comment type="caution">
    <text evidence="3">The sequence shown here is derived from an EMBL/GenBank/DDBJ whole genome shotgun (WGS) entry which is preliminary data.</text>
</comment>
<dbReference type="InterPro" id="IPR033583">
    <property type="entry name" value="BEND3"/>
</dbReference>
<feature type="compositionally biased region" description="Pro residues" evidence="1">
    <location>
        <begin position="157"/>
        <end position="170"/>
    </location>
</feature>
<evidence type="ECO:0000313" key="4">
    <source>
        <dbReference type="Proteomes" id="UP000596742"/>
    </source>
</evidence>
<dbReference type="EMBL" id="UYJE01000441">
    <property type="protein sequence ID" value="VDH93369.1"/>
    <property type="molecule type" value="Genomic_DNA"/>
</dbReference>
<feature type="region of interest" description="Disordered" evidence="1">
    <location>
        <begin position="82"/>
        <end position="117"/>
    </location>
</feature>